<evidence type="ECO:0000256" key="3">
    <source>
        <dbReference type="SAM" id="MobiDB-lite"/>
    </source>
</evidence>
<dbReference type="Pfam" id="PF07771">
    <property type="entry name" value="TSGP1"/>
    <property type="match status" value="1"/>
</dbReference>
<proteinExistence type="predicted"/>
<reference evidence="5" key="1">
    <citation type="journal article" date="2017" name="Parasit. Vectors">
        <title>Sialotranscriptomics of Rhipicephalus zambeziensis reveals intricate expression profiles of secretory proteins and suggests tight temporal transcriptional regulation during blood-feeding.</title>
        <authorList>
            <person name="de Castro M.H."/>
            <person name="de Klerk D."/>
            <person name="Pienaar R."/>
            <person name="Rees D.J.G."/>
            <person name="Mans B.J."/>
        </authorList>
    </citation>
    <scope>NUCLEOTIDE SEQUENCE</scope>
    <source>
        <tissue evidence="5">Salivary glands</tissue>
    </source>
</reference>
<dbReference type="GO" id="GO:0005576">
    <property type="term" value="C:extracellular region"/>
    <property type="evidence" value="ECO:0007669"/>
    <property type="project" value="UniProtKB-SubCell"/>
</dbReference>
<dbReference type="InterPro" id="IPR011694">
    <property type="entry name" value="Ixonnexin-like"/>
</dbReference>
<feature type="compositionally biased region" description="Basic and acidic residues" evidence="3">
    <location>
        <begin position="167"/>
        <end position="176"/>
    </location>
</feature>
<organism evidence="5">
    <name type="scientific">Rhipicephalus zambeziensis</name>
    <dbReference type="NCBI Taxonomy" id="60191"/>
    <lineage>
        <taxon>Eukaryota</taxon>
        <taxon>Metazoa</taxon>
        <taxon>Ecdysozoa</taxon>
        <taxon>Arthropoda</taxon>
        <taxon>Chelicerata</taxon>
        <taxon>Arachnida</taxon>
        <taxon>Acari</taxon>
        <taxon>Parasitiformes</taxon>
        <taxon>Ixodida</taxon>
        <taxon>Ixodoidea</taxon>
        <taxon>Ixodidae</taxon>
        <taxon>Rhipicephalinae</taxon>
        <taxon>Rhipicephalus</taxon>
        <taxon>Rhipicephalus</taxon>
    </lineage>
</organism>
<feature type="compositionally biased region" description="Basic residues" evidence="3">
    <location>
        <begin position="114"/>
        <end position="124"/>
    </location>
</feature>
<evidence type="ECO:0000313" key="5">
    <source>
        <dbReference type="EMBL" id="MAA11535.1"/>
    </source>
</evidence>
<sequence>MSVFCFLFTFVPLLHDQAAGQAVCPNKTWDPIMDRHWDRCIYYCRDGRASWHIGFYYDGTECRHTKPGDGRCREGYCYKATSNRSTRTPKRVRTTEATTQTMPMTKATVTNGTTKKRVKNKKTKPSSTVVPNSVTTTETITETVPSTQSTATKDTKNEKRKKKKEPKKKDKKENKTDKKKKIKNTTTIVNIEW</sequence>
<feature type="region of interest" description="Disordered" evidence="3">
    <location>
        <begin position="110"/>
        <end position="193"/>
    </location>
</feature>
<keyword evidence="2" id="KW-0964">Secreted</keyword>
<name>A0A224Y498_9ACAR</name>
<accession>A0A224Y498</accession>
<protein>
    <submittedName>
        <fullName evidence="5">Basic tail secreted protein</fullName>
    </submittedName>
</protein>
<evidence type="ECO:0000256" key="4">
    <source>
        <dbReference type="SAM" id="SignalP"/>
    </source>
</evidence>
<evidence type="ECO:0000256" key="2">
    <source>
        <dbReference type="ARBA" id="ARBA00022525"/>
    </source>
</evidence>
<keyword evidence="4" id="KW-0732">Signal</keyword>
<dbReference type="EMBL" id="GFPF01000389">
    <property type="protein sequence ID" value="MAA11535.1"/>
    <property type="molecule type" value="Transcribed_RNA"/>
</dbReference>
<dbReference type="AlphaFoldDB" id="A0A224Y498"/>
<feature type="chain" id="PRO_5013030754" evidence="4">
    <location>
        <begin position="21"/>
        <end position="193"/>
    </location>
</feature>
<evidence type="ECO:0000256" key="1">
    <source>
        <dbReference type="ARBA" id="ARBA00004613"/>
    </source>
</evidence>
<comment type="subcellular location">
    <subcellularLocation>
        <location evidence="1">Secreted</location>
    </subcellularLocation>
</comment>
<feature type="compositionally biased region" description="Low complexity" evidence="3">
    <location>
        <begin position="125"/>
        <end position="147"/>
    </location>
</feature>
<feature type="signal peptide" evidence="4">
    <location>
        <begin position="1"/>
        <end position="20"/>
    </location>
</feature>